<sequence length="132" mass="14795">MGLPLSAWNLDTRGIYIYDDGFKFVVLFGMIVLPELAVNLLEKGFTTGFSKVSFSERVNQTARNLMSILEKLREDNGSCYQLPCIVKQGEFILTNLNKDPVDGLQLPQVIGLRCSSLKSSYDLIVYNGLTEH</sequence>
<dbReference type="InterPro" id="IPR029006">
    <property type="entry name" value="ADF-H/Gelsolin-like_dom_sf"/>
</dbReference>
<gene>
    <name evidence="2" type="primary">LOC140007387</name>
</gene>
<proteinExistence type="predicted"/>
<reference evidence="2" key="1">
    <citation type="submission" date="2025-08" db="UniProtKB">
        <authorList>
            <consortium name="RefSeq"/>
        </authorList>
    </citation>
    <scope>IDENTIFICATION</scope>
    <source>
        <tissue evidence="2">Leaves</tissue>
    </source>
</reference>
<dbReference type="Proteomes" id="UP001652660">
    <property type="component" value="Chromosome 5c"/>
</dbReference>
<dbReference type="GeneID" id="140007387"/>
<evidence type="ECO:0000313" key="1">
    <source>
        <dbReference type="Proteomes" id="UP001652660"/>
    </source>
</evidence>
<accession>A0ABM4UG26</accession>
<dbReference type="RefSeq" id="XP_071906245.1">
    <property type="nucleotide sequence ID" value="XM_072050144.1"/>
</dbReference>
<dbReference type="Gene3D" id="3.40.20.10">
    <property type="entry name" value="Severin"/>
    <property type="match status" value="1"/>
</dbReference>
<protein>
    <submittedName>
        <fullName evidence="2">Protein transport protein SEC24 A-like</fullName>
    </submittedName>
</protein>
<name>A0ABM4UG26_COFAR</name>
<keyword evidence="1" id="KW-1185">Reference proteome</keyword>
<evidence type="ECO:0000313" key="2">
    <source>
        <dbReference type="RefSeq" id="XP_071906245.1"/>
    </source>
</evidence>
<organism evidence="1 2">
    <name type="scientific">Coffea arabica</name>
    <name type="common">Arabian coffee</name>
    <dbReference type="NCBI Taxonomy" id="13443"/>
    <lineage>
        <taxon>Eukaryota</taxon>
        <taxon>Viridiplantae</taxon>
        <taxon>Streptophyta</taxon>
        <taxon>Embryophyta</taxon>
        <taxon>Tracheophyta</taxon>
        <taxon>Spermatophyta</taxon>
        <taxon>Magnoliopsida</taxon>
        <taxon>eudicotyledons</taxon>
        <taxon>Gunneridae</taxon>
        <taxon>Pentapetalae</taxon>
        <taxon>asterids</taxon>
        <taxon>lamiids</taxon>
        <taxon>Gentianales</taxon>
        <taxon>Rubiaceae</taxon>
        <taxon>Ixoroideae</taxon>
        <taxon>Gardenieae complex</taxon>
        <taxon>Bertiereae - Coffeeae clade</taxon>
        <taxon>Coffeeae</taxon>
        <taxon>Coffea</taxon>
    </lineage>
</organism>